<dbReference type="EMBL" id="SNYK01000015">
    <property type="protein sequence ID" value="TDQ35497.1"/>
    <property type="molecule type" value="Genomic_DNA"/>
</dbReference>
<reference evidence="1 2" key="1">
    <citation type="submission" date="2019-03" db="EMBL/GenBank/DDBJ databases">
        <title>Genomic Encyclopedia of Type Strains, Phase IV (KMG-IV): sequencing the most valuable type-strain genomes for metagenomic binning, comparative biology and taxonomic classification.</title>
        <authorList>
            <person name="Goeker M."/>
        </authorList>
    </citation>
    <scope>NUCLEOTIDE SEQUENCE [LARGE SCALE GENOMIC DNA]</scope>
    <source>
        <strain evidence="1 2">DSM 28679</strain>
    </source>
</reference>
<comment type="caution">
    <text evidence="1">The sequence shown here is derived from an EMBL/GenBank/DDBJ whole genome shotgun (WGS) entry which is preliminary data.</text>
</comment>
<keyword evidence="2" id="KW-1185">Reference proteome</keyword>
<organism evidence="1 2">
    <name type="scientific">Thiopseudomonas denitrificans</name>
    <dbReference type="NCBI Taxonomy" id="1501432"/>
    <lineage>
        <taxon>Bacteria</taxon>
        <taxon>Pseudomonadati</taxon>
        <taxon>Pseudomonadota</taxon>
        <taxon>Gammaproteobacteria</taxon>
        <taxon>Pseudomonadales</taxon>
        <taxon>Pseudomonadaceae</taxon>
        <taxon>Thiopseudomonas</taxon>
    </lineage>
</organism>
<name>A0A4R6TSL4_9GAMM</name>
<sequence>MAATVKDKGSLAMPLAVCEAADMLRTAKQ</sequence>
<proteinExistence type="predicted"/>
<gene>
    <name evidence="1" type="ORF">DFQ45_11550</name>
</gene>
<dbReference type="Proteomes" id="UP000294575">
    <property type="component" value="Unassembled WGS sequence"/>
</dbReference>
<dbReference type="AlphaFoldDB" id="A0A4R6TSL4"/>
<protein>
    <submittedName>
        <fullName evidence="1">Uncharacterized protein</fullName>
    </submittedName>
</protein>
<evidence type="ECO:0000313" key="2">
    <source>
        <dbReference type="Proteomes" id="UP000294575"/>
    </source>
</evidence>
<accession>A0A4R6TSL4</accession>
<evidence type="ECO:0000313" key="1">
    <source>
        <dbReference type="EMBL" id="TDQ35497.1"/>
    </source>
</evidence>